<dbReference type="InterPro" id="IPR010610">
    <property type="entry name" value="EryCIII-like_C"/>
</dbReference>
<protein>
    <submittedName>
        <fullName evidence="4">UDP-glucosyltransferase YjiC</fullName>
    </submittedName>
</protein>
<organism evidence="4 5">
    <name type="scientific">Micromonospora sediminimaris</name>
    <dbReference type="NCBI Taxonomy" id="547162"/>
    <lineage>
        <taxon>Bacteria</taxon>
        <taxon>Bacillati</taxon>
        <taxon>Actinomycetota</taxon>
        <taxon>Actinomycetes</taxon>
        <taxon>Micromonosporales</taxon>
        <taxon>Micromonosporaceae</taxon>
        <taxon>Micromonospora</taxon>
    </lineage>
</organism>
<dbReference type="RefSeq" id="WP_093409574.1">
    <property type="nucleotide sequence ID" value="NZ_BOPD01000024.1"/>
</dbReference>
<evidence type="ECO:0000256" key="2">
    <source>
        <dbReference type="ARBA" id="ARBA00022679"/>
    </source>
</evidence>
<keyword evidence="5" id="KW-1185">Reference proteome</keyword>
<dbReference type="AlphaFoldDB" id="A0A9W5US80"/>
<dbReference type="SUPFAM" id="SSF53756">
    <property type="entry name" value="UDP-Glycosyltransferase/glycogen phosphorylase"/>
    <property type="match status" value="1"/>
</dbReference>
<dbReference type="Gene3D" id="3.40.50.2000">
    <property type="entry name" value="Glycogen Phosphorylase B"/>
    <property type="match status" value="2"/>
</dbReference>
<dbReference type="PANTHER" id="PTHR21015:SF22">
    <property type="entry name" value="GLYCOSYLTRANSFERASE"/>
    <property type="match status" value="1"/>
</dbReference>
<reference evidence="4" key="1">
    <citation type="submission" date="2021-01" db="EMBL/GenBank/DDBJ databases">
        <title>Whole genome shotgun sequence of Verrucosispora sediminis NBRC 107745.</title>
        <authorList>
            <person name="Komaki H."/>
            <person name="Tamura T."/>
        </authorList>
    </citation>
    <scope>NUCLEOTIDE SEQUENCE</scope>
    <source>
        <strain evidence="4">NBRC 107745</strain>
    </source>
</reference>
<dbReference type="CDD" id="cd03784">
    <property type="entry name" value="GT1_Gtf-like"/>
    <property type="match status" value="1"/>
</dbReference>
<accession>A0A9W5US80</accession>
<dbReference type="PANTHER" id="PTHR21015">
    <property type="entry name" value="UDP-N-ACETYLGLUCOSAMINE--N-ACETYLMURAMYL-(PENTAPEPTIDE) PYROPHOSPHORYL-UNDECAPRENOL N-ACETYLGLUCOSAMINE TRANSFERASE 1"/>
    <property type="match status" value="1"/>
</dbReference>
<dbReference type="Proteomes" id="UP000607311">
    <property type="component" value="Unassembled WGS sequence"/>
</dbReference>
<name>A0A9W5US80_9ACTN</name>
<dbReference type="InterPro" id="IPR002213">
    <property type="entry name" value="UDP_glucos_trans"/>
</dbReference>
<dbReference type="InterPro" id="IPR006326">
    <property type="entry name" value="UDPGT_MGT-like"/>
</dbReference>
<feature type="domain" description="Erythromycin biosynthesis protein CIII-like C-terminal" evidence="3">
    <location>
        <begin position="277"/>
        <end position="392"/>
    </location>
</feature>
<dbReference type="NCBIfam" id="TIGR01426">
    <property type="entry name" value="MGT"/>
    <property type="match status" value="1"/>
</dbReference>
<gene>
    <name evidence="4" type="primary">yjiC_1</name>
    <name evidence="4" type="ORF">Vse01_39620</name>
</gene>
<comment type="similarity">
    <text evidence="1">Belongs to the UDP-glycosyltransferase family.</text>
</comment>
<dbReference type="OrthoDB" id="6620093at2"/>
<proteinExistence type="inferred from homology"/>
<evidence type="ECO:0000256" key="1">
    <source>
        <dbReference type="ARBA" id="ARBA00009995"/>
    </source>
</evidence>
<evidence type="ECO:0000313" key="4">
    <source>
        <dbReference type="EMBL" id="GIJ34814.1"/>
    </source>
</evidence>
<dbReference type="FunFam" id="3.40.50.2000:FF:000072">
    <property type="entry name" value="Glycosyl transferase"/>
    <property type="match status" value="1"/>
</dbReference>
<comment type="caution">
    <text evidence="4">The sequence shown here is derived from an EMBL/GenBank/DDBJ whole genome shotgun (WGS) entry which is preliminary data.</text>
</comment>
<keyword evidence="2" id="KW-0808">Transferase</keyword>
<dbReference type="Pfam" id="PF06722">
    <property type="entry name" value="EryCIII-like_C"/>
    <property type="match status" value="1"/>
</dbReference>
<dbReference type="GO" id="GO:0008194">
    <property type="term" value="F:UDP-glycosyltransferase activity"/>
    <property type="evidence" value="ECO:0007669"/>
    <property type="project" value="InterPro"/>
</dbReference>
<dbReference type="EMBL" id="BOPD01000024">
    <property type="protein sequence ID" value="GIJ34814.1"/>
    <property type="molecule type" value="Genomic_DNA"/>
</dbReference>
<evidence type="ECO:0000259" key="3">
    <source>
        <dbReference type="Pfam" id="PF06722"/>
    </source>
</evidence>
<sequence length="403" mass="44990">MHQRRHILFANVQGHGHVYPSLGLVSELVRRGHRISYVTTPLFADVVTAAGATVVPYKSEFDTFHVPDVITKADAETQLHLVYVRENEAILRAAEDGLADDIPDLVVYDVFPFIAGRLLATRWRRPAVRLSAGFTANEHYSFFEELWKSHGQRHPADVPEINDVIVDLLARYGLRTPVRQFWNEIEDLNITFLPKSFQPFSETFDDDRFAFVGPTLTDRPVRTGWQPPTPDTPVILVSLGNQFNEHPEFFRTCAEAFAGTRWQTVLAIGTFLDPTVLEPLPPNAEAHPWIPFHEVLPHAEACVTHGTTGAVLESLAAGVPLVLVPHFATEAAPSARRVVELGLGYELTPEQVEPATIRATVQRLHDDPALGERVDRMRHEILTAGGPPAAADRIERYLDQPRG</sequence>
<evidence type="ECO:0000313" key="5">
    <source>
        <dbReference type="Proteomes" id="UP000607311"/>
    </source>
</evidence>
<dbReference type="GO" id="GO:0016758">
    <property type="term" value="F:hexosyltransferase activity"/>
    <property type="evidence" value="ECO:0007669"/>
    <property type="project" value="InterPro"/>
</dbReference>